<feature type="region of interest" description="Disordered" evidence="1">
    <location>
        <begin position="74"/>
        <end position="97"/>
    </location>
</feature>
<feature type="compositionally biased region" description="Basic and acidic residues" evidence="1">
    <location>
        <begin position="76"/>
        <end position="92"/>
    </location>
</feature>
<gene>
    <name evidence="3" type="ORF">TSPI_00918</name>
</gene>
<evidence type="ECO:0000313" key="3">
    <source>
        <dbReference type="EMBL" id="KAL1232750.1"/>
    </source>
</evidence>
<evidence type="ECO:0000313" key="4">
    <source>
        <dbReference type="Proteomes" id="UP001558632"/>
    </source>
</evidence>
<proteinExistence type="predicted"/>
<dbReference type="SUPFAM" id="SSF48350">
    <property type="entry name" value="GTPase activation domain, GAP"/>
    <property type="match status" value="1"/>
</dbReference>
<sequence>MEDATVCFGSKDAVLSLSHSDLDEGSSESLYQCDEWTSKKGKREKKDKGYCYLHRLSSEEQLVHIRPKPKKTVFGKLKDKSKEKDKEKEKEQNTGGSGTARFRCTLARALCNNPSYDRVPVPAFVRRCIDYINENALDQEGLYRVSPSVEELRNAVDNGEEPSFGDAYQAACLLKLFIRELPESLFTEELLDKFEHAAQLKSIAECLGRLCELIERLPAPNKFFLAYFFLHLHEITQRQERNKMTIAKMCFILQPLFNVSQQLLNAFLQNPQILFPNVSLKK</sequence>
<dbReference type="PROSITE" id="PS50238">
    <property type="entry name" value="RHOGAP"/>
    <property type="match status" value="1"/>
</dbReference>
<dbReference type="InterPro" id="IPR008936">
    <property type="entry name" value="Rho_GTPase_activation_prot"/>
</dbReference>
<evidence type="ECO:0000256" key="1">
    <source>
        <dbReference type="SAM" id="MobiDB-lite"/>
    </source>
</evidence>
<name>A0ABR3K965_TRISP</name>
<dbReference type="InterPro" id="IPR039767">
    <property type="entry name" value="RALBP1"/>
</dbReference>
<protein>
    <submittedName>
        <fullName evidence="3">RalA-binding protein</fullName>
    </submittedName>
</protein>
<dbReference type="Gene3D" id="1.10.555.10">
    <property type="entry name" value="Rho GTPase activation protein"/>
    <property type="match status" value="1"/>
</dbReference>
<dbReference type="Pfam" id="PF00620">
    <property type="entry name" value="RhoGAP"/>
    <property type="match status" value="1"/>
</dbReference>
<keyword evidence="4" id="KW-1185">Reference proteome</keyword>
<reference evidence="3 4" key="1">
    <citation type="submission" date="2024-07" db="EMBL/GenBank/DDBJ databases">
        <title>Enhanced genomic and transcriptomic resources for Trichinella pseudospiralis and T. spiralis underpin the discovery of pronounced molecular differences between stages and species.</title>
        <authorList>
            <person name="Pasi K.K."/>
            <person name="La Rosa G."/>
            <person name="Gomez-Morales M.A."/>
            <person name="Tosini F."/>
            <person name="Sumanam S."/>
            <person name="Young N.D."/>
            <person name="Chang B.C."/>
            <person name="Robin G.B."/>
        </authorList>
    </citation>
    <scope>NUCLEOTIDE SEQUENCE [LARGE SCALE GENOMIC DNA]</scope>
    <source>
        <strain evidence="3">ISS534</strain>
    </source>
</reference>
<organism evidence="3 4">
    <name type="scientific">Trichinella spiralis</name>
    <name type="common">Trichina worm</name>
    <dbReference type="NCBI Taxonomy" id="6334"/>
    <lineage>
        <taxon>Eukaryota</taxon>
        <taxon>Metazoa</taxon>
        <taxon>Ecdysozoa</taxon>
        <taxon>Nematoda</taxon>
        <taxon>Enoplea</taxon>
        <taxon>Dorylaimia</taxon>
        <taxon>Trichinellida</taxon>
        <taxon>Trichinellidae</taxon>
        <taxon>Trichinella</taxon>
    </lineage>
</organism>
<dbReference type="EMBL" id="JBEUSY010000449">
    <property type="protein sequence ID" value="KAL1232750.1"/>
    <property type="molecule type" value="Genomic_DNA"/>
</dbReference>
<dbReference type="SMART" id="SM00324">
    <property type="entry name" value="RhoGAP"/>
    <property type="match status" value="1"/>
</dbReference>
<accession>A0ABR3K965</accession>
<dbReference type="PANTHER" id="PTHR12783">
    <property type="entry name" value="RALA BINDING PROTEIN 1 RALBP1"/>
    <property type="match status" value="1"/>
</dbReference>
<feature type="domain" description="Rho-GAP" evidence="2">
    <location>
        <begin position="114"/>
        <end position="282"/>
    </location>
</feature>
<dbReference type="PANTHER" id="PTHR12783:SF5">
    <property type="entry name" value="RALA-BINDING PROTEIN 1"/>
    <property type="match status" value="1"/>
</dbReference>
<comment type="caution">
    <text evidence="3">The sequence shown here is derived from an EMBL/GenBank/DDBJ whole genome shotgun (WGS) entry which is preliminary data.</text>
</comment>
<dbReference type="Proteomes" id="UP001558632">
    <property type="component" value="Unassembled WGS sequence"/>
</dbReference>
<evidence type="ECO:0000259" key="2">
    <source>
        <dbReference type="PROSITE" id="PS50238"/>
    </source>
</evidence>
<dbReference type="InterPro" id="IPR000198">
    <property type="entry name" value="RhoGAP_dom"/>
</dbReference>